<comment type="similarity">
    <text evidence="1">Belongs to the membrane fusion protein (MFP) (TC 8.A.1) family.</text>
</comment>
<keyword evidence="3" id="KW-0732">Signal</keyword>
<dbReference type="Gene3D" id="2.40.50.100">
    <property type="match status" value="1"/>
</dbReference>
<evidence type="ECO:0000259" key="4">
    <source>
        <dbReference type="Pfam" id="PF25917"/>
    </source>
</evidence>
<dbReference type="AlphaFoldDB" id="A0A7X1G3B8"/>
<evidence type="ECO:0000256" key="3">
    <source>
        <dbReference type="SAM" id="SignalP"/>
    </source>
</evidence>
<comment type="caution">
    <text evidence="5">The sequence shown here is derived from an EMBL/GenBank/DDBJ whole genome shotgun (WGS) entry which is preliminary data.</text>
</comment>
<dbReference type="PROSITE" id="PS51257">
    <property type="entry name" value="PROKAR_LIPOPROTEIN"/>
    <property type="match status" value="1"/>
</dbReference>
<gene>
    <name evidence="5" type="ORF">H7993_04445</name>
</gene>
<dbReference type="PANTHER" id="PTHR30469">
    <property type="entry name" value="MULTIDRUG RESISTANCE PROTEIN MDTA"/>
    <property type="match status" value="1"/>
</dbReference>
<keyword evidence="6" id="KW-1185">Reference proteome</keyword>
<feature type="signal peptide" evidence="3">
    <location>
        <begin position="1"/>
        <end position="20"/>
    </location>
</feature>
<proteinExistence type="inferred from homology"/>
<dbReference type="InterPro" id="IPR006143">
    <property type="entry name" value="RND_pump_MFP"/>
</dbReference>
<dbReference type="EMBL" id="JACMYH010000001">
    <property type="protein sequence ID" value="MBC2677635.1"/>
    <property type="molecule type" value="Genomic_DNA"/>
</dbReference>
<keyword evidence="2" id="KW-0175">Coiled coil</keyword>
<evidence type="ECO:0000313" key="5">
    <source>
        <dbReference type="EMBL" id="MBC2677635.1"/>
    </source>
</evidence>
<dbReference type="GO" id="GO:0015562">
    <property type="term" value="F:efflux transmembrane transporter activity"/>
    <property type="evidence" value="ECO:0007669"/>
    <property type="project" value="TreeGrafter"/>
</dbReference>
<organism evidence="5 6">
    <name type="scientific">Pseudomonas baltica</name>
    <dbReference type="NCBI Taxonomy" id="2762576"/>
    <lineage>
        <taxon>Bacteria</taxon>
        <taxon>Pseudomonadati</taxon>
        <taxon>Pseudomonadota</taxon>
        <taxon>Gammaproteobacteria</taxon>
        <taxon>Pseudomonadales</taxon>
        <taxon>Pseudomonadaceae</taxon>
        <taxon>Pseudomonas</taxon>
    </lineage>
</organism>
<sequence length="368" mass="37959">MSRLSAPVLGICLLPVFLTACDGQPSTVDPRTQPPLVRVIEAGHATDVDRAFTGVVAARVQSDLGFRVGGKVVERFVDAGQSVSRGQRLMRLDPADLALQSNAREQAVAAAQALATQTANDERRNRQLVASGAISAANYDRFKSAADTARADLVALQAQAAVGRNEASYATLTADSDGVVVATLAEPGQVVSAGQPVVKLAKAGLREAVVQLPETLRPAPGSTAQARLFGSSGNSVSATLRQLADAADPLTRTFEARYVLNGEQANAPLGSTVTLAIAPTPSLADALSVPMAAIHDPGNGPGVWIVAGTPAVIAWRAIQVVGLGDDTATVRGVLPGERLVALGPHLLHEGEEVLLAPQDLRVQAGSQP</sequence>
<dbReference type="Proteomes" id="UP000546173">
    <property type="component" value="Unassembled WGS sequence"/>
</dbReference>
<dbReference type="Gene3D" id="2.40.30.170">
    <property type="match status" value="1"/>
</dbReference>
<feature type="chain" id="PRO_5031268870" evidence="3">
    <location>
        <begin position="21"/>
        <end position="368"/>
    </location>
</feature>
<name>A0A7X1G3B8_9PSED</name>
<accession>A0A7X1G3B8</accession>
<dbReference type="PANTHER" id="PTHR30469:SF18">
    <property type="entry name" value="RESISTANCE-NODULATION-CELL DIVISION (RND) EFFLUX MEMBRANE FUSION PROTEIN-RELATED"/>
    <property type="match status" value="1"/>
</dbReference>
<evidence type="ECO:0000256" key="1">
    <source>
        <dbReference type="ARBA" id="ARBA00009477"/>
    </source>
</evidence>
<dbReference type="Gene3D" id="1.10.287.470">
    <property type="entry name" value="Helix hairpin bin"/>
    <property type="match status" value="1"/>
</dbReference>
<protein>
    <submittedName>
        <fullName evidence="5">Efflux RND transporter periplasmic adaptor subunit</fullName>
    </submittedName>
</protein>
<evidence type="ECO:0000313" key="6">
    <source>
        <dbReference type="Proteomes" id="UP000546173"/>
    </source>
</evidence>
<evidence type="ECO:0000256" key="2">
    <source>
        <dbReference type="ARBA" id="ARBA00023054"/>
    </source>
</evidence>
<dbReference type="SUPFAM" id="SSF111369">
    <property type="entry name" value="HlyD-like secretion proteins"/>
    <property type="match status" value="1"/>
</dbReference>
<dbReference type="RefSeq" id="WP_185793581.1">
    <property type="nucleotide sequence ID" value="NZ_JACMYH010000001.1"/>
</dbReference>
<dbReference type="InterPro" id="IPR058625">
    <property type="entry name" value="MdtA-like_BSH"/>
</dbReference>
<dbReference type="Gene3D" id="2.40.420.20">
    <property type="match status" value="1"/>
</dbReference>
<feature type="domain" description="Multidrug resistance protein MdtA-like barrel-sandwich hybrid" evidence="4">
    <location>
        <begin position="63"/>
        <end position="196"/>
    </location>
</feature>
<dbReference type="GO" id="GO:1990281">
    <property type="term" value="C:efflux pump complex"/>
    <property type="evidence" value="ECO:0007669"/>
    <property type="project" value="TreeGrafter"/>
</dbReference>
<dbReference type="NCBIfam" id="TIGR01730">
    <property type="entry name" value="RND_mfp"/>
    <property type="match status" value="1"/>
</dbReference>
<dbReference type="Pfam" id="PF25917">
    <property type="entry name" value="BSH_RND"/>
    <property type="match status" value="1"/>
</dbReference>
<reference evidence="5 6" key="1">
    <citation type="submission" date="2020-08" db="EMBL/GenBank/DDBJ databases">
        <title>Pseudomonas sp. nov.</title>
        <authorList>
            <person name="Gieschler S."/>
            <person name="Fiedler G."/>
            <person name="Brinks E."/>
            <person name="Boehnlein C."/>
            <person name="Franz C.M.A.P."/>
            <person name="Kabisch J."/>
        </authorList>
    </citation>
    <scope>NUCLEOTIDE SEQUENCE [LARGE SCALE GENOMIC DNA]</scope>
    <source>
        <strain evidence="5 6">MBT-2</strain>
    </source>
</reference>